<dbReference type="PANTHER" id="PTHR30619:SF1">
    <property type="entry name" value="RECOMBINATION PROTEIN 2"/>
    <property type="match status" value="1"/>
</dbReference>
<feature type="transmembrane region" description="Helical" evidence="6">
    <location>
        <begin position="309"/>
        <end position="326"/>
    </location>
</feature>
<protein>
    <submittedName>
        <fullName evidence="8">ComE operon protein 3</fullName>
    </submittedName>
</protein>
<feature type="transmembrane region" description="Helical" evidence="6">
    <location>
        <begin position="505"/>
        <end position="523"/>
    </location>
</feature>
<reference evidence="8 9" key="1">
    <citation type="journal article" date="2021" name="bioRxiv">
        <title>Unique metabolic strategies in Hadean analogues reveal hints for primordial physiology.</title>
        <authorList>
            <person name="Nobu M.K."/>
            <person name="Nakai R."/>
            <person name="Tamazawa S."/>
            <person name="Mori H."/>
            <person name="Toyoda A."/>
            <person name="Ijiri A."/>
            <person name="Suzuki S."/>
            <person name="Kurokawa K."/>
            <person name="Kamagata Y."/>
            <person name="Tamaki H."/>
        </authorList>
    </citation>
    <scope>NUCLEOTIDE SEQUENCE [LARGE SCALE GENOMIC DNA]</scope>
    <source>
        <strain evidence="8">BS525</strain>
    </source>
</reference>
<evidence type="ECO:0000256" key="6">
    <source>
        <dbReference type="SAM" id="Phobius"/>
    </source>
</evidence>
<comment type="caution">
    <text evidence="8">The sequence shown here is derived from an EMBL/GenBank/DDBJ whole genome shotgun (WGS) entry which is preliminary data.</text>
</comment>
<feature type="domain" description="Metallo-beta-lactamase" evidence="7">
    <location>
        <begin position="537"/>
        <end position="729"/>
    </location>
</feature>
<dbReference type="InterPro" id="IPR036866">
    <property type="entry name" value="RibonucZ/Hydroxyglut_hydro"/>
</dbReference>
<keyword evidence="2" id="KW-1003">Cell membrane</keyword>
<organism evidence="8 9">
    <name type="scientific">Psychracetigena formicireducens</name>
    <dbReference type="NCBI Taxonomy" id="2986056"/>
    <lineage>
        <taxon>Bacteria</taxon>
        <taxon>Bacillati</taxon>
        <taxon>Candidatus Lithacetigenota</taxon>
        <taxon>Candidatus Psychracetigena</taxon>
    </lineage>
</organism>
<evidence type="ECO:0000256" key="4">
    <source>
        <dbReference type="ARBA" id="ARBA00022989"/>
    </source>
</evidence>
<feature type="transmembrane region" description="Helical" evidence="6">
    <location>
        <begin position="7"/>
        <end position="38"/>
    </location>
</feature>
<dbReference type="Proteomes" id="UP000811545">
    <property type="component" value="Unassembled WGS sequence"/>
</dbReference>
<feature type="transmembrane region" description="Helical" evidence="6">
    <location>
        <begin position="241"/>
        <end position="261"/>
    </location>
</feature>
<dbReference type="AlphaFoldDB" id="A0A9E2BGN4"/>
<evidence type="ECO:0000256" key="5">
    <source>
        <dbReference type="ARBA" id="ARBA00023136"/>
    </source>
</evidence>
<dbReference type="Gene3D" id="3.60.15.10">
    <property type="entry name" value="Ribonuclease Z/Hydroxyacylglutathione hydrolase-like"/>
    <property type="match status" value="1"/>
</dbReference>
<dbReference type="GO" id="GO:0005886">
    <property type="term" value="C:plasma membrane"/>
    <property type="evidence" value="ECO:0007669"/>
    <property type="project" value="UniProtKB-SubCell"/>
</dbReference>
<dbReference type="InterPro" id="IPR052159">
    <property type="entry name" value="Competence_DNA_uptake"/>
</dbReference>
<feature type="transmembrane region" description="Helical" evidence="6">
    <location>
        <begin position="392"/>
        <end position="415"/>
    </location>
</feature>
<dbReference type="SMART" id="SM00849">
    <property type="entry name" value="Lactamase_B"/>
    <property type="match status" value="1"/>
</dbReference>
<evidence type="ECO:0000256" key="2">
    <source>
        <dbReference type="ARBA" id="ARBA00022475"/>
    </source>
</evidence>
<feature type="transmembrane region" description="Helical" evidence="6">
    <location>
        <begin position="459"/>
        <end position="479"/>
    </location>
</feature>
<dbReference type="PANTHER" id="PTHR30619">
    <property type="entry name" value="DNA INTERNALIZATION/COMPETENCE PROTEIN COMEC/REC2"/>
    <property type="match status" value="1"/>
</dbReference>
<dbReference type="EMBL" id="QLTW01000065">
    <property type="protein sequence ID" value="MBT9145246.1"/>
    <property type="molecule type" value="Genomic_DNA"/>
</dbReference>
<dbReference type="InterPro" id="IPR004477">
    <property type="entry name" value="ComEC_N"/>
</dbReference>
<keyword evidence="3 6" id="KW-0812">Transmembrane</keyword>
<dbReference type="Pfam" id="PF00753">
    <property type="entry name" value="Lactamase_B"/>
    <property type="match status" value="1"/>
</dbReference>
<feature type="transmembrane region" description="Helical" evidence="6">
    <location>
        <begin position="44"/>
        <end position="62"/>
    </location>
</feature>
<dbReference type="InterPro" id="IPR035681">
    <property type="entry name" value="ComA-like_MBL"/>
</dbReference>
<keyword evidence="4 6" id="KW-1133">Transmembrane helix</keyword>
<evidence type="ECO:0000256" key="1">
    <source>
        <dbReference type="ARBA" id="ARBA00004651"/>
    </source>
</evidence>
<comment type="subcellular location">
    <subcellularLocation>
        <location evidence="1">Cell membrane</location>
        <topology evidence="1">Multi-pass membrane protein</topology>
    </subcellularLocation>
</comment>
<evidence type="ECO:0000256" key="3">
    <source>
        <dbReference type="ARBA" id="ARBA00022692"/>
    </source>
</evidence>
<dbReference type="InterPro" id="IPR001279">
    <property type="entry name" value="Metallo-B-lactamas"/>
</dbReference>
<evidence type="ECO:0000313" key="9">
    <source>
        <dbReference type="Proteomes" id="UP000811545"/>
    </source>
</evidence>
<feature type="transmembrane region" description="Helical" evidence="6">
    <location>
        <begin position="332"/>
        <end position="351"/>
    </location>
</feature>
<accession>A0A9E2BGN4</accession>
<sequence>MVPPSVYLLFSVVSGIYLAYLKSPFIFVSLMALGIFLIKPSVRTLLILFIGTLAFLRAVPFFPGETILPQKEAEYLIKITDLDKSQEGYRGMVSLFLNPSAQNPSEKGSRFQLATFISDRTIKNLGKNIVEGEYYLARGSFRPLRPQLNFYGFNEKEHNLRRGVSGYLRIRTLKEASFRAKESFPDSLINIQKNNINNLRAYLSRLLDKLPPYAASFSQGVLLGIRPTEEEGKLYRDTGTYHILIVSGMHFALLFSIFYLFRFPKIIIFIILTFYLLLVGLTPSSLRAYIMIILPLFLLPGRLKKPNNLSIPLLITAASLVLFFLPHSLFSLSFYLSFAAVLGILAFSPGVKKLPLFNKLPPFLKDSLSASISANFLVLPLILYYFLELPLYFLSANLWGTTLTTFFLPLGLLYLAVHFIPLLELVLRSLLTGFAFLIHKGLEIISELPFTTVLVPYPFQISFIISLLLFIVIYNYRYLGKIFLKIAGRKVVVNPNVSTKPYHKIFLSLIPALLSFFILLKLLTPSGFELVFLYAGQGNGALLRTPSGRVYLIDAGSKPEDGNNYLKLLSGWGKTSIDSFIVTHPHSDHYQASKPLLEKNAIKKVFASSPSLYQTEDRSFQNMLFSGKTPPRIIALDKTTLIRDGEVNIEIIPPLNPNPDDLNSYSMLIIISYRGFDFLITGDAPLSSLSSLTAKMEVLKVPHHGGKNSLNLETLKRLEPQVLVISAGIDKLLGHPLPETMEVIEEYRERNNMVKTYITSQQGAISFRVKDNKLRLQTLIRD</sequence>
<evidence type="ECO:0000313" key="8">
    <source>
        <dbReference type="EMBL" id="MBT9145246.1"/>
    </source>
</evidence>
<dbReference type="SUPFAM" id="SSF56281">
    <property type="entry name" value="Metallo-hydrolase/oxidoreductase"/>
    <property type="match status" value="1"/>
</dbReference>
<name>A0A9E2BGN4_PSYF1</name>
<proteinExistence type="predicted"/>
<evidence type="ECO:0000259" key="7">
    <source>
        <dbReference type="SMART" id="SM00849"/>
    </source>
</evidence>
<feature type="transmembrane region" description="Helical" evidence="6">
    <location>
        <begin position="267"/>
        <end position="297"/>
    </location>
</feature>
<keyword evidence="5 6" id="KW-0472">Membrane</keyword>
<dbReference type="CDD" id="cd07731">
    <property type="entry name" value="ComA-like_MBL-fold"/>
    <property type="match status" value="1"/>
</dbReference>
<feature type="transmembrane region" description="Helical" evidence="6">
    <location>
        <begin position="363"/>
        <end position="386"/>
    </location>
</feature>
<dbReference type="Pfam" id="PF03772">
    <property type="entry name" value="Competence"/>
    <property type="match status" value="1"/>
</dbReference>
<dbReference type="NCBIfam" id="TIGR00360">
    <property type="entry name" value="ComEC_N-term"/>
    <property type="match status" value="1"/>
</dbReference>
<gene>
    <name evidence="8" type="primary">comEC</name>
    <name evidence="8" type="ORF">DDT42_01116</name>
</gene>